<organism evidence="3 4">
    <name type="scientific">Leptospirillum ferrooxidans (strain C2-3)</name>
    <dbReference type="NCBI Taxonomy" id="1162668"/>
    <lineage>
        <taxon>Bacteria</taxon>
        <taxon>Pseudomonadati</taxon>
        <taxon>Nitrospirota</taxon>
        <taxon>Nitrospiria</taxon>
        <taxon>Nitrospirales</taxon>
        <taxon>Nitrospiraceae</taxon>
        <taxon>Leptospirillum</taxon>
    </lineage>
</organism>
<dbReference type="PANTHER" id="PTHR30203">
    <property type="entry name" value="OUTER MEMBRANE CATION EFFLUX PROTEIN"/>
    <property type="match status" value="1"/>
</dbReference>
<keyword evidence="2 3" id="KW-0449">Lipoprotein</keyword>
<dbReference type="GO" id="GO:0015562">
    <property type="term" value="F:efflux transmembrane transporter activity"/>
    <property type="evidence" value="ECO:0007669"/>
    <property type="project" value="InterPro"/>
</dbReference>
<dbReference type="NCBIfam" id="TIGR01845">
    <property type="entry name" value="outer_NodT"/>
    <property type="match status" value="1"/>
</dbReference>
<accession>I0ING0</accession>
<reference evidence="4" key="2">
    <citation type="submission" date="2012-03" db="EMBL/GenBank/DDBJ databases">
        <title>The complete genome sequence of the pioneer microbe on fresh volcanic deposit, Leptospirillum ferrooxidans strain C2-3.</title>
        <authorList>
            <person name="Fujimura R."/>
            <person name="Sato Y."/>
            <person name="Nishizawa T."/>
            <person name="Nanba K."/>
            <person name="Oshima K."/>
            <person name="Hattori M."/>
            <person name="Kamijo T."/>
            <person name="Ohta H."/>
        </authorList>
    </citation>
    <scope>NUCLEOTIDE SEQUENCE [LARGE SCALE GENOMIC DNA]</scope>
    <source>
        <strain evidence="4">C2-3</strain>
    </source>
</reference>
<keyword evidence="2" id="KW-0472">Membrane</keyword>
<keyword evidence="2" id="KW-0564">Palmitate</keyword>
<dbReference type="PANTHER" id="PTHR30203:SF33">
    <property type="entry name" value="BLR4455 PROTEIN"/>
    <property type="match status" value="1"/>
</dbReference>
<dbReference type="PROSITE" id="PS51257">
    <property type="entry name" value="PROKAR_LIPOPROTEIN"/>
    <property type="match status" value="1"/>
</dbReference>
<dbReference type="STRING" id="1162668.LFE_1116"/>
<gene>
    <name evidence="3" type="primary">nodT</name>
    <name evidence="3" type="ordered locus">LFE_1116</name>
</gene>
<comment type="subcellular location">
    <subcellularLocation>
        <location evidence="2">Cell membrane</location>
        <topology evidence="2">Lipid-anchor</topology>
    </subcellularLocation>
</comment>
<dbReference type="AlphaFoldDB" id="I0ING0"/>
<feature type="chain" id="PRO_5001439722" evidence="2">
    <location>
        <begin position="28"/>
        <end position="506"/>
    </location>
</feature>
<evidence type="ECO:0000256" key="2">
    <source>
        <dbReference type="RuleBase" id="RU362097"/>
    </source>
</evidence>
<feature type="signal peptide" evidence="2">
    <location>
        <begin position="1"/>
        <end position="27"/>
    </location>
</feature>
<dbReference type="HOGENOM" id="CLU_012817_13_0_0"/>
<evidence type="ECO:0000313" key="3">
    <source>
        <dbReference type="EMBL" id="BAM06809.1"/>
    </source>
</evidence>
<dbReference type="Pfam" id="PF02321">
    <property type="entry name" value="OEP"/>
    <property type="match status" value="2"/>
</dbReference>
<evidence type="ECO:0000256" key="1">
    <source>
        <dbReference type="ARBA" id="ARBA00007613"/>
    </source>
</evidence>
<keyword evidence="2" id="KW-0812">Transmembrane</keyword>
<reference evidence="3 4" key="1">
    <citation type="journal article" date="2012" name="J. Bacteriol.">
        <title>Complete Genome Sequence of Leptospirillum ferrooxidans Strain C2-3, Isolated from a Fresh Volcanic Ash Deposit on the Island of Miyake, Japan.</title>
        <authorList>
            <person name="Fujimura R."/>
            <person name="Sato Y."/>
            <person name="Nishizawa T."/>
            <person name="Oshima K."/>
            <person name="Kim S.-W."/>
            <person name="Hattori M."/>
            <person name="Kamijo T."/>
            <person name="Ohta H."/>
        </authorList>
    </citation>
    <scope>NUCLEOTIDE SEQUENCE [LARGE SCALE GENOMIC DNA]</scope>
    <source>
        <strain evidence="3 4">C2-3</strain>
    </source>
</reference>
<dbReference type="GO" id="GO:0005886">
    <property type="term" value="C:plasma membrane"/>
    <property type="evidence" value="ECO:0007669"/>
    <property type="project" value="UniProtKB-SubCell"/>
</dbReference>
<dbReference type="eggNOG" id="COG1538">
    <property type="taxonomic scope" value="Bacteria"/>
</dbReference>
<name>I0ING0_LEPFC</name>
<proteinExistence type="inferred from homology"/>
<protein>
    <submittedName>
        <fullName evidence="3">Putative RND efflux system, outer membrane lipoprotein</fullName>
    </submittedName>
</protein>
<evidence type="ECO:0000313" key="4">
    <source>
        <dbReference type="Proteomes" id="UP000007382"/>
    </source>
</evidence>
<dbReference type="PATRIC" id="fig|1162668.3.peg.1296"/>
<dbReference type="RefSeq" id="WP_014449299.1">
    <property type="nucleotide sequence ID" value="NC_017094.1"/>
</dbReference>
<comment type="similarity">
    <text evidence="1 2">Belongs to the outer membrane factor (OMF) (TC 1.B.17) family.</text>
</comment>
<sequence length="506" mass="55265">MSINKFSFFFPPAVFTFLLLFSGCAVGPDFHTPAPPKATTYTKSPLGTQTVYTDKGDIVQRFRTGKDIPGQWWKLFHSKSLNNLIDQALKVNPTLQAAEGSLLSAMENVSAGQGAYAPSVTGNLSTVQQYFNGSAFGAPQLSSLFTLNTGSLSVSYPLDLFGGIRRQVESLKAQEDYQRFQLEAAYLTLTSNIVLVAIQEASLREQIKATRQIIQVLKQELIIVKRQFEVGSLSRSSVYSQATLLAQEEATLPPLEKQLSIERHQMAVYLGRFPSEKIGANFHLDDLTLPDELPVSLPSKLVEQRPDIRSAEAQLHSASAQVGVATANMFPQISLTGQYGSESIAGYFSPGSQFWSYGPSLTQPIFQAGTLLHKKRAAVAIFQQTKAQYKNAVLQAFQNVADSLRALEADAETQNAQMVAFVAASESLKISERQFNVGAIGYPGLFNAQQSYEQARINLVLAKASRYSDTVALFQSLGGGWWNLAKATPKGVGLPKKQLAKNSSKK</sequence>
<keyword evidence="2" id="KW-1134">Transmembrane beta strand</keyword>
<dbReference type="KEGG" id="lfc:LFE_1116"/>
<keyword evidence="2" id="KW-0732">Signal</keyword>
<dbReference type="Gene3D" id="2.20.200.10">
    <property type="entry name" value="Outer membrane efflux proteins (OEP)"/>
    <property type="match status" value="1"/>
</dbReference>
<dbReference type="EMBL" id="AP012342">
    <property type="protein sequence ID" value="BAM06809.1"/>
    <property type="molecule type" value="Genomic_DNA"/>
</dbReference>
<dbReference type="SUPFAM" id="SSF56954">
    <property type="entry name" value="Outer membrane efflux proteins (OEP)"/>
    <property type="match status" value="1"/>
</dbReference>
<keyword evidence="4" id="KW-1185">Reference proteome</keyword>
<dbReference type="Proteomes" id="UP000007382">
    <property type="component" value="Chromosome"/>
</dbReference>
<dbReference type="InterPro" id="IPR003423">
    <property type="entry name" value="OMP_efflux"/>
</dbReference>
<dbReference type="Gene3D" id="1.20.1600.10">
    <property type="entry name" value="Outer membrane efflux proteins (OEP)"/>
    <property type="match status" value="1"/>
</dbReference>
<dbReference type="InterPro" id="IPR010131">
    <property type="entry name" value="MdtP/NodT-like"/>
</dbReference>